<dbReference type="AlphaFoldDB" id="A0A5E4X5F0"/>
<gene>
    <name evidence="2" type="ORF">PCO31010_03701</name>
</gene>
<proteinExistence type="predicted"/>
<reference evidence="2 3" key="1">
    <citation type="submission" date="2019-08" db="EMBL/GenBank/DDBJ databases">
        <authorList>
            <person name="Peeters C."/>
        </authorList>
    </citation>
    <scope>NUCLEOTIDE SEQUENCE [LARGE SCALE GENOMIC DNA]</scope>
    <source>
        <strain evidence="2 3">LMG 31010</strain>
    </source>
</reference>
<sequence>MREISAAPSLNFPVQNYPNQSLSELRIDRLTDFTCKFDVGQVPSDSAIDDFMSHFSHMGLRDMVLSCLSDTEKKRILCRAARCHVATFGPGRDFLERRKLLDQVDQDAVELIGALPAPIKEAMITSARIGDYGQIVLTFPDIGLRVPLGRTLLGTGAGALTTDEVKQLLMYQDGQLESLLEKFSAGLGRVNAEYPDNEACHVWYDLIQRCVDGKPINQFSNDPTVLGMLASALRALASRVSERGLHHEFPIPRMLTNSAIAYFHADDPKSCAESLIEMGHGHQRRRDFRNAASANKIAADVLAGAALDLWNVGRYDDAEECRQLAYAAYVTVRALAPAVGGARATVPPEQEGYPPPLMLGPNISQSGFEKLWAARKPRIPPMQSSVPPSPTRPSIPAEGE</sequence>
<protein>
    <submittedName>
        <fullName evidence="2">Uncharacterized protein</fullName>
    </submittedName>
</protein>
<evidence type="ECO:0000313" key="2">
    <source>
        <dbReference type="EMBL" id="VVE31523.1"/>
    </source>
</evidence>
<evidence type="ECO:0000313" key="3">
    <source>
        <dbReference type="Proteomes" id="UP000343335"/>
    </source>
</evidence>
<dbReference type="OrthoDB" id="8936910at2"/>
<name>A0A5E4X5F0_9BURK</name>
<organism evidence="2 3">
    <name type="scientific">Pandoraea commovens</name>
    <dbReference type="NCBI Taxonomy" id="2508289"/>
    <lineage>
        <taxon>Bacteria</taxon>
        <taxon>Pseudomonadati</taxon>
        <taxon>Pseudomonadota</taxon>
        <taxon>Betaproteobacteria</taxon>
        <taxon>Burkholderiales</taxon>
        <taxon>Burkholderiaceae</taxon>
        <taxon>Pandoraea</taxon>
    </lineage>
</organism>
<dbReference type="RefSeq" id="WP_150665497.1">
    <property type="nucleotide sequence ID" value="NZ_CABPSA010000006.1"/>
</dbReference>
<dbReference type="Proteomes" id="UP000343335">
    <property type="component" value="Unassembled WGS sequence"/>
</dbReference>
<evidence type="ECO:0000256" key="1">
    <source>
        <dbReference type="SAM" id="MobiDB-lite"/>
    </source>
</evidence>
<dbReference type="EMBL" id="CABPSA010000006">
    <property type="protein sequence ID" value="VVE31523.1"/>
    <property type="molecule type" value="Genomic_DNA"/>
</dbReference>
<accession>A0A5E4X5F0</accession>
<feature type="region of interest" description="Disordered" evidence="1">
    <location>
        <begin position="377"/>
        <end position="400"/>
    </location>
</feature>